<sequence length="291" mass="31028">MPRPDRSVVVITGASSGVGRATAHAFARRGACLVLVARRDWALQELAAECRGEGADVLVRAADVTDEQAVSQVARAAVARFGRIDVWVNNAAVIAYGRLEEVPGELWRRVVETNLFGSYHGARAALPWFREQGGGVLVNVASILGKTGAPYQSAYVASKHAMRAMGECIRQEVRDVPGISVSTVLPGPIDTPFFASGANLTGRVVTPPGAPVDARRVAAAIVRCAAHPRREVVVGASTRLGLLGNRLAPGLTERVSARLMDRTHFSDERAAPTEGNVRSPRDREARIDGGW</sequence>
<evidence type="ECO:0000313" key="6">
    <source>
        <dbReference type="EMBL" id="KGM13737.1"/>
    </source>
</evidence>
<dbReference type="PANTHER" id="PTHR44196">
    <property type="entry name" value="DEHYDROGENASE/REDUCTASE SDR FAMILY MEMBER 7B"/>
    <property type="match status" value="1"/>
</dbReference>
<keyword evidence="2" id="KW-0560">Oxidoreductase</keyword>
<dbReference type="PANTHER" id="PTHR44196:SF1">
    <property type="entry name" value="DEHYDROGENASE_REDUCTASE SDR FAMILY MEMBER 7B"/>
    <property type="match status" value="1"/>
</dbReference>
<evidence type="ECO:0000256" key="2">
    <source>
        <dbReference type="ARBA" id="ARBA00023002"/>
    </source>
</evidence>
<dbReference type="PRINTS" id="PR00080">
    <property type="entry name" value="SDRFAMILY"/>
</dbReference>
<dbReference type="AlphaFoldDB" id="A0A0A0C1D9"/>
<protein>
    <submittedName>
        <fullName evidence="6">Short-chain dehydrogenase</fullName>
    </submittedName>
</protein>
<gene>
    <name evidence="6" type="ORF">N869_15885</name>
</gene>
<dbReference type="GO" id="GO:0016020">
    <property type="term" value="C:membrane"/>
    <property type="evidence" value="ECO:0007669"/>
    <property type="project" value="TreeGrafter"/>
</dbReference>
<dbReference type="Pfam" id="PF00106">
    <property type="entry name" value="adh_short"/>
    <property type="match status" value="1"/>
</dbReference>
<organism evidence="6 7">
    <name type="scientific">Cellulomonas bogoriensis 69B4 = DSM 16987</name>
    <dbReference type="NCBI Taxonomy" id="1386082"/>
    <lineage>
        <taxon>Bacteria</taxon>
        <taxon>Bacillati</taxon>
        <taxon>Actinomycetota</taxon>
        <taxon>Actinomycetes</taxon>
        <taxon>Micrococcales</taxon>
        <taxon>Cellulomonadaceae</taxon>
        <taxon>Cellulomonas</taxon>
    </lineage>
</organism>
<dbReference type="EMBL" id="AXCZ01000027">
    <property type="protein sequence ID" value="KGM13737.1"/>
    <property type="molecule type" value="Genomic_DNA"/>
</dbReference>
<comment type="similarity">
    <text evidence="1 3">Belongs to the short-chain dehydrogenases/reductases (SDR) family.</text>
</comment>
<dbReference type="InterPro" id="IPR057326">
    <property type="entry name" value="KR_dom"/>
</dbReference>
<dbReference type="Proteomes" id="UP000054314">
    <property type="component" value="Unassembled WGS sequence"/>
</dbReference>
<name>A0A0A0C1D9_9CELL</name>
<dbReference type="NCBIfam" id="NF005495">
    <property type="entry name" value="PRK07109.1"/>
    <property type="match status" value="1"/>
</dbReference>
<evidence type="ECO:0000259" key="5">
    <source>
        <dbReference type="SMART" id="SM00822"/>
    </source>
</evidence>
<dbReference type="InterPro" id="IPR036291">
    <property type="entry name" value="NAD(P)-bd_dom_sf"/>
</dbReference>
<comment type="caution">
    <text evidence="6">The sequence shown here is derived from an EMBL/GenBank/DDBJ whole genome shotgun (WGS) entry which is preliminary data.</text>
</comment>
<dbReference type="OrthoDB" id="151996at2"/>
<dbReference type="Gene3D" id="3.40.50.720">
    <property type="entry name" value="NAD(P)-binding Rossmann-like Domain"/>
    <property type="match status" value="1"/>
</dbReference>
<dbReference type="PRINTS" id="PR00081">
    <property type="entry name" value="GDHRDH"/>
</dbReference>
<evidence type="ECO:0000256" key="1">
    <source>
        <dbReference type="ARBA" id="ARBA00006484"/>
    </source>
</evidence>
<dbReference type="InterPro" id="IPR002347">
    <property type="entry name" value="SDR_fam"/>
</dbReference>
<dbReference type="SUPFAM" id="SSF51735">
    <property type="entry name" value="NAD(P)-binding Rossmann-fold domains"/>
    <property type="match status" value="1"/>
</dbReference>
<feature type="domain" description="Ketoreductase" evidence="5">
    <location>
        <begin position="7"/>
        <end position="191"/>
    </location>
</feature>
<evidence type="ECO:0000256" key="3">
    <source>
        <dbReference type="RuleBase" id="RU000363"/>
    </source>
</evidence>
<accession>A0A0A0C1D9</accession>
<feature type="compositionally biased region" description="Basic and acidic residues" evidence="4">
    <location>
        <begin position="262"/>
        <end position="271"/>
    </location>
</feature>
<dbReference type="PROSITE" id="PS00061">
    <property type="entry name" value="ADH_SHORT"/>
    <property type="match status" value="1"/>
</dbReference>
<feature type="non-terminal residue" evidence="6">
    <location>
        <position position="291"/>
    </location>
</feature>
<dbReference type="SMART" id="SM00822">
    <property type="entry name" value="PKS_KR"/>
    <property type="match status" value="1"/>
</dbReference>
<dbReference type="RefSeq" id="WP_052104980.1">
    <property type="nucleotide sequence ID" value="NZ_AXCZ01000027.1"/>
</dbReference>
<proteinExistence type="inferred from homology"/>
<dbReference type="GO" id="GO:0016491">
    <property type="term" value="F:oxidoreductase activity"/>
    <property type="evidence" value="ECO:0007669"/>
    <property type="project" value="UniProtKB-KW"/>
</dbReference>
<evidence type="ECO:0000313" key="7">
    <source>
        <dbReference type="Proteomes" id="UP000054314"/>
    </source>
</evidence>
<dbReference type="InterPro" id="IPR020904">
    <property type="entry name" value="Sc_DH/Rdtase_CS"/>
</dbReference>
<keyword evidence="7" id="KW-1185">Reference proteome</keyword>
<evidence type="ECO:0000256" key="4">
    <source>
        <dbReference type="SAM" id="MobiDB-lite"/>
    </source>
</evidence>
<feature type="compositionally biased region" description="Basic and acidic residues" evidence="4">
    <location>
        <begin position="279"/>
        <end position="291"/>
    </location>
</feature>
<feature type="region of interest" description="Disordered" evidence="4">
    <location>
        <begin position="262"/>
        <end position="291"/>
    </location>
</feature>
<reference evidence="6 7" key="1">
    <citation type="submission" date="2013-08" db="EMBL/GenBank/DDBJ databases">
        <title>Genome sequencing of Cellulomonas bogoriensis 69B4.</title>
        <authorList>
            <person name="Chen F."/>
            <person name="Li Y."/>
            <person name="Wang G."/>
        </authorList>
    </citation>
    <scope>NUCLEOTIDE SEQUENCE [LARGE SCALE GENOMIC DNA]</scope>
    <source>
        <strain evidence="6 7">69B4</strain>
    </source>
</reference>